<dbReference type="EMBL" id="WHPN01000268">
    <property type="protein sequence ID" value="KAF4408638.1"/>
    <property type="molecule type" value="Genomic_DNA"/>
</dbReference>
<evidence type="ECO:0000313" key="1">
    <source>
        <dbReference type="EMBL" id="KAF4408638.1"/>
    </source>
</evidence>
<accession>A0ABQ7FN11</accession>
<dbReference type="RefSeq" id="WP_156206121.1">
    <property type="nucleotide sequence ID" value="NZ_WHPN01000268.1"/>
</dbReference>
<dbReference type="Proteomes" id="UP000621266">
    <property type="component" value="Unassembled WGS sequence"/>
</dbReference>
<organism evidence="1 2">
    <name type="scientific">Streptomyces lycii</name>
    <dbReference type="NCBI Taxonomy" id="2654337"/>
    <lineage>
        <taxon>Bacteria</taxon>
        <taxon>Bacillati</taxon>
        <taxon>Actinomycetota</taxon>
        <taxon>Actinomycetes</taxon>
        <taxon>Kitasatosporales</taxon>
        <taxon>Streptomycetaceae</taxon>
        <taxon>Streptomyces</taxon>
    </lineage>
</organism>
<evidence type="ECO:0000313" key="2">
    <source>
        <dbReference type="Proteomes" id="UP000621266"/>
    </source>
</evidence>
<sequence>MIRSEFGKVFTVSGAGRDVTLDWEDPDVPRLSSDAILSPAAARELALALNLAADQVDPRPLVVLGDPATPKEAAHYLDCDGDTWERQADGMLKLIASNDPDTEIGLVRSEEWVRGSYSPLTPLVEAAPPLADALLRLGVRLEDAADGEAWDVRRALDLVRNCVDGLASELKRKES</sequence>
<name>A0ABQ7FN11_9ACTN</name>
<comment type="caution">
    <text evidence="1">The sequence shown here is derived from an EMBL/GenBank/DDBJ whole genome shotgun (WGS) entry which is preliminary data.</text>
</comment>
<proteinExistence type="predicted"/>
<reference evidence="1 2" key="1">
    <citation type="submission" date="2019-10" db="EMBL/GenBank/DDBJ databases">
        <title>Streptomyces tenebrisbrunneis sp.nov., an endogenous actinomycete isolated from of Lycium ruthenicum.</title>
        <authorList>
            <person name="Ma L."/>
        </authorList>
    </citation>
    <scope>NUCLEOTIDE SEQUENCE [LARGE SCALE GENOMIC DNA]</scope>
    <source>
        <strain evidence="1 2">TRM 66187</strain>
    </source>
</reference>
<protein>
    <submittedName>
        <fullName evidence="1">Uncharacterized protein</fullName>
    </submittedName>
</protein>
<gene>
    <name evidence="1" type="ORF">GCU69_13140</name>
</gene>
<keyword evidence="2" id="KW-1185">Reference proteome</keyword>